<keyword evidence="5" id="KW-0456">Lyase</keyword>
<evidence type="ECO:0000313" key="9">
    <source>
        <dbReference type="EMBL" id="OGG54827.1"/>
    </source>
</evidence>
<dbReference type="GO" id="GO:0006207">
    <property type="term" value="P:'de novo' pyrimidine nucleobase biosynthetic process"/>
    <property type="evidence" value="ECO:0007669"/>
    <property type="project" value="InterPro"/>
</dbReference>
<dbReference type="SMART" id="SM00934">
    <property type="entry name" value="OMPdecase"/>
    <property type="match status" value="1"/>
</dbReference>
<evidence type="ECO:0000256" key="4">
    <source>
        <dbReference type="ARBA" id="ARBA00022975"/>
    </source>
</evidence>
<evidence type="ECO:0000259" key="8">
    <source>
        <dbReference type="SMART" id="SM00934"/>
    </source>
</evidence>
<evidence type="ECO:0000256" key="2">
    <source>
        <dbReference type="ARBA" id="ARBA00008847"/>
    </source>
</evidence>
<evidence type="ECO:0000256" key="7">
    <source>
        <dbReference type="NCBIfam" id="TIGR02127"/>
    </source>
</evidence>
<dbReference type="AlphaFoldDB" id="A0A1F6D0E7"/>
<dbReference type="SUPFAM" id="SSF51366">
    <property type="entry name" value="Ribulose-phoshate binding barrel"/>
    <property type="match status" value="1"/>
</dbReference>
<dbReference type="InterPro" id="IPR011060">
    <property type="entry name" value="RibuloseP-bd_barrel"/>
</dbReference>
<keyword evidence="3" id="KW-0210">Decarboxylase</keyword>
<evidence type="ECO:0000256" key="6">
    <source>
        <dbReference type="ARBA" id="ARBA00049157"/>
    </source>
</evidence>
<keyword evidence="4" id="KW-0665">Pyrimidine biosynthesis</keyword>
<dbReference type="PANTHER" id="PTHR43375:SF1">
    <property type="entry name" value="OROTIDINE 5'-PHOSPHATE DECARBOXYLASE"/>
    <property type="match status" value="1"/>
</dbReference>
<dbReference type="InterPro" id="IPR011995">
    <property type="entry name" value="OMPdecase_type-2"/>
</dbReference>
<comment type="similarity">
    <text evidence="2">Belongs to the OMP decarboxylase family. Type 2 subfamily.</text>
</comment>
<dbReference type="Proteomes" id="UP000177659">
    <property type="component" value="Unassembled WGS sequence"/>
</dbReference>
<proteinExistence type="inferred from homology"/>
<comment type="catalytic activity">
    <reaction evidence="6">
        <text>orotidine 5'-phosphate + H(+) = UMP + CO2</text>
        <dbReference type="Rhea" id="RHEA:11596"/>
        <dbReference type="ChEBI" id="CHEBI:15378"/>
        <dbReference type="ChEBI" id="CHEBI:16526"/>
        <dbReference type="ChEBI" id="CHEBI:57538"/>
        <dbReference type="ChEBI" id="CHEBI:57865"/>
        <dbReference type="EC" id="4.1.1.23"/>
    </reaction>
</comment>
<feature type="domain" description="Orotidine 5'-phosphate decarboxylase" evidence="8">
    <location>
        <begin position="19"/>
        <end position="262"/>
    </location>
</feature>
<dbReference type="PANTHER" id="PTHR43375">
    <property type="entry name" value="OROTIDINE 5'-PHOSPHATE DECARBOXYLASE"/>
    <property type="match status" value="1"/>
</dbReference>
<dbReference type="CDD" id="cd04725">
    <property type="entry name" value="OMP_decarboxylase_like"/>
    <property type="match status" value="1"/>
</dbReference>
<dbReference type="GO" id="GO:0044205">
    <property type="term" value="P:'de novo' UMP biosynthetic process"/>
    <property type="evidence" value="ECO:0007669"/>
    <property type="project" value="UniProtKB-UniPathway"/>
</dbReference>
<dbReference type="Gene3D" id="3.20.20.70">
    <property type="entry name" value="Aldolase class I"/>
    <property type="match status" value="1"/>
</dbReference>
<dbReference type="EC" id="4.1.1.23" evidence="7"/>
<evidence type="ECO:0000313" key="10">
    <source>
        <dbReference type="Proteomes" id="UP000177659"/>
    </source>
</evidence>
<sequence>MGKRDFFELVDVKASEGKHVCVGLDSEVSELPPHLRTQSTMCQVDFNKGMVGKTRDIAAAYKMSRGCYTGAPGIWNYRETCRSIEWRDDKKESADNIPFIMDAKYPGETPNSSRWYANEAFAVYGADAVTVDPYMGFLSLEPYMEWKGKGIIILCRTSNEGADVVQEAMTQDGTPLYLKVAREAKKILGERCALVVAGNRPEALEKVRQEVGNDTLILMPGFGAQGALPEDAIPYARGGRFFANASRSIIFASNGEDCFDRAREETRRFDNEIRKFLD</sequence>
<evidence type="ECO:0000256" key="3">
    <source>
        <dbReference type="ARBA" id="ARBA00022793"/>
    </source>
</evidence>
<dbReference type="GO" id="GO:0004590">
    <property type="term" value="F:orotidine-5'-phosphate decarboxylase activity"/>
    <property type="evidence" value="ECO:0007669"/>
    <property type="project" value="UniProtKB-UniRule"/>
</dbReference>
<dbReference type="UniPathway" id="UPA00070">
    <property type="reaction ID" value="UER00120"/>
</dbReference>
<protein>
    <recommendedName>
        <fullName evidence="7">Orotidine-5'-phosphate decarboxylase</fullName>
        <ecNumber evidence="7">4.1.1.23</ecNumber>
    </recommendedName>
</protein>
<comment type="caution">
    <text evidence="9">The sequence shown here is derived from an EMBL/GenBank/DDBJ whole genome shotgun (WGS) entry which is preliminary data.</text>
</comment>
<dbReference type="Pfam" id="PF00215">
    <property type="entry name" value="OMPdecase"/>
    <property type="match status" value="1"/>
</dbReference>
<name>A0A1F6D0E7_9BACT</name>
<reference evidence="9 10" key="1">
    <citation type="journal article" date="2016" name="Nat. Commun.">
        <title>Thousands of microbial genomes shed light on interconnected biogeochemical processes in an aquifer system.</title>
        <authorList>
            <person name="Anantharaman K."/>
            <person name="Brown C.T."/>
            <person name="Hug L.A."/>
            <person name="Sharon I."/>
            <person name="Castelle C.J."/>
            <person name="Probst A.J."/>
            <person name="Thomas B.C."/>
            <person name="Singh A."/>
            <person name="Wilkins M.J."/>
            <person name="Karaoz U."/>
            <person name="Brodie E.L."/>
            <person name="Williams K.H."/>
            <person name="Hubbard S.S."/>
            <person name="Banfield J.F."/>
        </authorList>
    </citation>
    <scope>NUCLEOTIDE SEQUENCE [LARGE SCALE GENOMIC DNA]</scope>
</reference>
<organism evidence="9 10">
    <name type="scientific">Candidatus Kaiserbacteria bacterium RIFCSPHIGHO2_02_FULL_49_11</name>
    <dbReference type="NCBI Taxonomy" id="1798489"/>
    <lineage>
        <taxon>Bacteria</taxon>
        <taxon>Candidatus Kaiseribacteriota</taxon>
    </lineage>
</organism>
<gene>
    <name evidence="9" type="ORF">A3D62_02190</name>
</gene>
<dbReference type="EMBL" id="MFLC01000030">
    <property type="protein sequence ID" value="OGG54827.1"/>
    <property type="molecule type" value="Genomic_DNA"/>
</dbReference>
<evidence type="ECO:0000256" key="1">
    <source>
        <dbReference type="ARBA" id="ARBA00004861"/>
    </source>
</evidence>
<comment type="pathway">
    <text evidence="1">Pyrimidine metabolism; UMP biosynthesis via de novo pathway; UMP from orotate: step 2/2.</text>
</comment>
<accession>A0A1F6D0E7</accession>
<dbReference type="NCBIfam" id="TIGR02127">
    <property type="entry name" value="pyrF_sub2"/>
    <property type="match status" value="1"/>
</dbReference>
<dbReference type="InterPro" id="IPR013785">
    <property type="entry name" value="Aldolase_TIM"/>
</dbReference>
<dbReference type="InterPro" id="IPR001754">
    <property type="entry name" value="OMPdeCOase_dom"/>
</dbReference>
<evidence type="ECO:0000256" key="5">
    <source>
        <dbReference type="ARBA" id="ARBA00023239"/>
    </source>
</evidence>